<dbReference type="PANTHER" id="PTHR19303:SF73">
    <property type="entry name" value="PROTEIN PDC2"/>
    <property type="match status" value="1"/>
</dbReference>
<comment type="caution">
    <text evidence="3">The sequence shown here is derived from an EMBL/GenBank/DDBJ whole genome shotgun (WGS) entry which is preliminary data.</text>
</comment>
<name>A0A074RXZ8_9AGAM</name>
<keyword evidence="1" id="KW-0238">DNA-binding</keyword>
<evidence type="ECO:0000256" key="1">
    <source>
        <dbReference type="ARBA" id="ARBA00023125"/>
    </source>
</evidence>
<dbReference type="Pfam" id="PF03184">
    <property type="entry name" value="DDE_1"/>
    <property type="match status" value="1"/>
</dbReference>
<dbReference type="InterPro" id="IPR004875">
    <property type="entry name" value="DDE_SF_endonuclease_dom"/>
</dbReference>
<dbReference type="EMBL" id="AZST01000278">
    <property type="protein sequence ID" value="KEP50185.1"/>
    <property type="molecule type" value="Genomic_DNA"/>
</dbReference>
<dbReference type="PANTHER" id="PTHR19303">
    <property type="entry name" value="TRANSPOSON"/>
    <property type="match status" value="1"/>
</dbReference>
<keyword evidence="4" id="KW-1185">Reference proteome</keyword>
<dbReference type="SUPFAM" id="SSF46689">
    <property type="entry name" value="Homeodomain-like"/>
    <property type="match status" value="1"/>
</dbReference>
<reference evidence="3 4" key="1">
    <citation type="submission" date="2013-12" db="EMBL/GenBank/DDBJ databases">
        <authorList>
            <person name="Cubeta M."/>
            <person name="Pakala S."/>
            <person name="Fedorova N."/>
            <person name="Thomas E."/>
            <person name="Dean R."/>
            <person name="Jabaji S."/>
            <person name="Neate S."/>
            <person name="Toda T."/>
            <person name="Tavantzis S."/>
            <person name="Vilgalys R."/>
            <person name="Bharathan N."/>
            <person name="Pakala S."/>
            <person name="Losada L.S."/>
            <person name="Zafar N."/>
            <person name="Nierman W."/>
        </authorList>
    </citation>
    <scope>NUCLEOTIDE SEQUENCE [LARGE SCALE GENOMIC DNA]</scope>
    <source>
        <strain evidence="3 4">123E</strain>
    </source>
</reference>
<sequence>MALSRAPAAWSPGRQRLTLAQQLKVIDIYHKYKSLGSDEVISRARRAGFVTICIQTVHRYIREEPAIRQYLAENIHHSNRRTRRSSVSMPQVEKALWAWIEDIERRNLRITGEIIKTKARKIAIDMGISPHDMIEFSEGWLTGFKGRYGLKERVFHGEAASAPVHLIEPALKVLHDIIRPFPLEDVINVDETALFSRQARNRGLASRPLPGRKVDKTRLTVVLGTSATGGKLPPFIIGHHARPRAFTNGTPAQCGFWYAHNKTAWMTMELFDGYLTVIDGMAQQAGRRFLLICDNASVHKHNPNKYPNLTIVFLPPNLTSHIQPMDAGIIQSFKSAYQRLLNEHAINLDTQGVADPFKVNQLQSMRMLTTAWNKVSVETITNCWRHTRIIPEGNTVDEAQAMFSRAKL</sequence>
<dbReference type="InterPro" id="IPR009057">
    <property type="entry name" value="Homeodomain-like_sf"/>
</dbReference>
<dbReference type="OrthoDB" id="162969at2759"/>
<proteinExistence type="predicted"/>
<dbReference type="GO" id="GO:0005634">
    <property type="term" value="C:nucleus"/>
    <property type="evidence" value="ECO:0007669"/>
    <property type="project" value="TreeGrafter"/>
</dbReference>
<dbReference type="Gene3D" id="1.10.10.60">
    <property type="entry name" value="Homeodomain-like"/>
    <property type="match status" value="1"/>
</dbReference>
<dbReference type="SMART" id="SM00674">
    <property type="entry name" value="CENPB"/>
    <property type="match status" value="1"/>
</dbReference>
<dbReference type="InterPro" id="IPR006600">
    <property type="entry name" value="HTH_CenpB_DNA-bd_dom"/>
</dbReference>
<dbReference type="GO" id="GO:0003677">
    <property type="term" value="F:DNA binding"/>
    <property type="evidence" value="ECO:0007669"/>
    <property type="project" value="UniProtKB-KW"/>
</dbReference>
<gene>
    <name evidence="3" type="ORF">V565_084950</name>
</gene>
<dbReference type="HOGENOM" id="CLU_018294_0_1_1"/>
<dbReference type="STRING" id="1423351.A0A074RXZ8"/>
<dbReference type="Proteomes" id="UP000027456">
    <property type="component" value="Unassembled WGS sequence"/>
</dbReference>
<evidence type="ECO:0000313" key="3">
    <source>
        <dbReference type="EMBL" id="KEP50185.1"/>
    </source>
</evidence>
<dbReference type="Pfam" id="PF03221">
    <property type="entry name" value="HTH_Tnp_Tc5"/>
    <property type="match status" value="1"/>
</dbReference>
<evidence type="ECO:0000313" key="4">
    <source>
        <dbReference type="Proteomes" id="UP000027456"/>
    </source>
</evidence>
<evidence type="ECO:0000259" key="2">
    <source>
        <dbReference type="PROSITE" id="PS51253"/>
    </source>
</evidence>
<dbReference type="PROSITE" id="PS51253">
    <property type="entry name" value="HTH_CENPB"/>
    <property type="match status" value="1"/>
</dbReference>
<dbReference type="InterPro" id="IPR050863">
    <property type="entry name" value="CenT-Element_Derived"/>
</dbReference>
<accession>A0A074RXZ8</accession>
<protein>
    <submittedName>
        <fullName evidence="3">Tigger transposable element-derived protein</fullName>
    </submittedName>
</protein>
<feature type="domain" description="HTH CENPB-type" evidence="2">
    <location>
        <begin position="80"/>
        <end position="154"/>
    </location>
</feature>
<dbReference type="AlphaFoldDB" id="A0A074RXZ8"/>
<organism evidence="3 4">
    <name type="scientific">Rhizoctonia solani 123E</name>
    <dbReference type="NCBI Taxonomy" id="1423351"/>
    <lineage>
        <taxon>Eukaryota</taxon>
        <taxon>Fungi</taxon>
        <taxon>Dikarya</taxon>
        <taxon>Basidiomycota</taxon>
        <taxon>Agaricomycotina</taxon>
        <taxon>Agaricomycetes</taxon>
        <taxon>Cantharellales</taxon>
        <taxon>Ceratobasidiaceae</taxon>
        <taxon>Rhizoctonia</taxon>
    </lineage>
</organism>